<evidence type="ECO:0000256" key="1">
    <source>
        <dbReference type="ARBA" id="ARBA00004123"/>
    </source>
</evidence>
<dbReference type="GO" id="GO:0005634">
    <property type="term" value="C:nucleus"/>
    <property type="evidence" value="ECO:0007669"/>
    <property type="project" value="UniProtKB-SubCell"/>
</dbReference>
<accession>A0A0N4YDH6</accession>
<comment type="subcellular location">
    <subcellularLocation>
        <location evidence="1">Nucleus</location>
    </subcellularLocation>
</comment>
<evidence type="ECO:0000313" key="4">
    <source>
        <dbReference type="WBParaSite" id="NBR_0001467501-mRNA-1"/>
    </source>
</evidence>
<dbReference type="Proteomes" id="UP000271162">
    <property type="component" value="Unassembled WGS sequence"/>
</dbReference>
<name>A0A0N4YDH6_NIPBR</name>
<organism evidence="4">
    <name type="scientific">Nippostrongylus brasiliensis</name>
    <name type="common">Rat hookworm</name>
    <dbReference type="NCBI Taxonomy" id="27835"/>
    <lineage>
        <taxon>Eukaryota</taxon>
        <taxon>Metazoa</taxon>
        <taxon>Ecdysozoa</taxon>
        <taxon>Nematoda</taxon>
        <taxon>Chromadorea</taxon>
        <taxon>Rhabditida</taxon>
        <taxon>Rhabditina</taxon>
        <taxon>Rhabditomorpha</taxon>
        <taxon>Strongyloidea</taxon>
        <taxon>Heligmosomidae</taxon>
        <taxon>Nippostrongylus</taxon>
    </lineage>
</organism>
<dbReference type="STRING" id="27835.A0A0N4YDH6"/>
<dbReference type="Gene3D" id="3.30.420.10">
    <property type="entry name" value="Ribonuclease H-like superfamily/Ribonuclease H"/>
    <property type="match status" value="1"/>
</dbReference>
<dbReference type="AlphaFoldDB" id="A0A0N4YDH6"/>
<protein>
    <submittedName>
        <fullName evidence="4">HTH_7 domain-containing protein</fullName>
    </submittedName>
</protein>
<reference evidence="4" key="1">
    <citation type="submission" date="2017-02" db="UniProtKB">
        <authorList>
            <consortium name="WormBaseParasite"/>
        </authorList>
    </citation>
    <scope>IDENTIFICATION</scope>
</reference>
<dbReference type="WBParaSite" id="NBR_0001467501-mRNA-1">
    <property type="protein sequence ID" value="NBR_0001467501-mRNA-1"/>
    <property type="gene ID" value="NBR_0001467501"/>
</dbReference>
<gene>
    <name evidence="2" type="ORF">NBR_LOCUS14676</name>
</gene>
<sequence>MVSLEDRSAVVALFERGLSVSSISKSLKLHRVQVHRVIKRLDETGEITSRPRGRPQRSARTPALRKVVRDKVNRNPAWSIRKLAKEHNVSYTTMHRLNRDDLKLYPYKFAKGHQLTDEMKTSRLEKCRRMMALTRGDKLDRILFTDEKIFTVEPLQNAQNQRELLPKGSHRAVNIISTVSDVFRKQILEDEVLCWSQENAKNIAWTFQQDWAPAHSAKKNQEWCEANFPSCWTKEIWPSNSPDLNPMDFAIWSILEQKACSSRHGSLISLKKALGKAWNEISQEMIARILQNFRKRLDACIKAKGGHFECDV</sequence>
<dbReference type="InterPro" id="IPR036397">
    <property type="entry name" value="RNaseH_sf"/>
</dbReference>
<dbReference type="Gene3D" id="1.10.10.10">
    <property type="entry name" value="Winged helix-like DNA-binding domain superfamily/Winged helix DNA-binding domain"/>
    <property type="match status" value="1"/>
</dbReference>
<dbReference type="SUPFAM" id="SSF46689">
    <property type="entry name" value="Homeodomain-like"/>
    <property type="match status" value="1"/>
</dbReference>
<dbReference type="EMBL" id="UYSL01021446">
    <property type="protein sequence ID" value="VDL78265.1"/>
    <property type="molecule type" value="Genomic_DNA"/>
</dbReference>
<proteinExistence type="predicted"/>
<evidence type="ECO:0000313" key="2">
    <source>
        <dbReference type="EMBL" id="VDL78265.1"/>
    </source>
</evidence>
<dbReference type="PANTHER" id="PTHR46068">
    <property type="entry name" value="PROTEIN CBG27172"/>
    <property type="match status" value="1"/>
</dbReference>
<dbReference type="OMA" id="CKETIYK"/>
<dbReference type="InterPro" id="IPR009057">
    <property type="entry name" value="Homeodomain-like_sf"/>
</dbReference>
<dbReference type="InterPro" id="IPR036388">
    <property type="entry name" value="WH-like_DNA-bd_sf"/>
</dbReference>
<keyword evidence="3" id="KW-1185">Reference proteome</keyword>
<dbReference type="GO" id="GO:0003676">
    <property type="term" value="F:nucleic acid binding"/>
    <property type="evidence" value="ECO:0007669"/>
    <property type="project" value="InterPro"/>
</dbReference>
<reference evidence="2 3" key="2">
    <citation type="submission" date="2018-11" db="EMBL/GenBank/DDBJ databases">
        <authorList>
            <consortium name="Pathogen Informatics"/>
        </authorList>
    </citation>
    <scope>NUCLEOTIDE SEQUENCE [LARGE SCALE GENOMIC DNA]</scope>
</reference>
<dbReference type="PANTHER" id="PTHR46068:SF1">
    <property type="entry name" value="TRANSPOSASE IS30-LIKE HTH DOMAIN-CONTAINING PROTEIN"/>
    <property type="match status" value="1"/>
</dbReference>
<evidence type="ECO:0000313" key="3">
    <source>
        <dbReference type="Proteomes" id="UP000271162"/>
    </source>
</evidence>